<dbReference type="RefSeq" id="XP_028884085.1">
    <property type="nucleotide sequence ID" value="XM_029024778.1"/>
</dbReference>
<evidence type="ECO:0000256" key="9">
    <source>
        <dbReference type="SAM" id="Phobius"/>
    </source>
</evidence>
<reference evidence="10 11" key="1">
    <citation type="submission" date="2017-03" db="EMBL/GenBank/DDBJ databases">
        <title>An alternative strategy for trypanosome survival in the mammalian bloodstream revealed through genome and transcriptome analysis of the ubiquitous bovine parasite Trypanosoma (Megatrypanum) theileri.</title>
        <authorList>
            <person name="Kelly S."/>
            <person name="Ivens A."/>
            <person name="Mott A."/>
            <person name="O'Neill E."/>
            <person name="Emms D."/>
            <person name="Macleod O."/>
            <person name="Voorheis P."/>
            <person name="Matthews J."/>
            <person name="Matthews K."/>
            <person name="Carrington M."/>
        </authorList>
    </citation>
    <scope>NUCLEOTIDE SEQUENCE [LARGE SCALE GENOMIC DNA]</scope>
    <source>
        <strain evidence="10">Edinburgh</strain>
    </source>
</reference>
<dbReference type="Proteomes" id="UP000192257">
    <property type="component" value="Unassembled WGS sequence"/>
</dbReference>
<keyword evidence="9" id="KW-1133">Transmembrane helix</keyword>
<organism evidence="10 11">
    <name type="scientific">Trypanosoma theileri</name>
    <dbReference type="NCBI Taxonomy" id="67003"/>
    <lineage>
        <taxon>Eukaryota</taxon>
        <taxon>Discoba</taxon>
        <taxon>Euglenozoa</taxon>
        <taxon>Kinetoplastea</taxon>
        <taxon>Metakinetoplastina</taxon>
        <taxon>Trypanosomatida</taxon>
        <taxon>Trypanosomatidae</taxon>
        <taxon>Trypanosoma</taxon>
    </lineage>
</organism>
<evidence type="ECO:0000313" key="11">
    <source>
        <dbReference type="Proteomes" id="UP000192257"/>
    </source>
</evidence>
<evidence type="ECO:0000256" key="4">
    <source>
        <dbReference type="ARBA" id="ARBA00022801"/>
    </source>
</evidence>
<name>A0A1X0P0I8_9TRYP</name>
<evidence type="ECO:0000256" key="6">
    <source>
        <dbReference type="ARBA" id="ARBA00023049"/>
    </source>
</evidence>
<dbReference type="AlphaFoldDB" id="A0A1X0P0I8"/>
<feature type="compositionally biased region" description="Basic and acidic residues" evidence="8">
    <location>
        <begin position="272"/>
        <end position="285"/>
    </location>
</feature>
<comment type="similarity">
    <text evidence="1 7">Belongs to the peptidase M8 family.</text>
</comment>
<dbReference type="VEuPathDB" id="TriTrypDB:TM35_000102870"/>
<evidence type="ECO:0000256" key="2">
    <source>
        <dbReference type="ARBA" id="ARBA00022670"/>
    </source>
</evidence>
<evidence type="ECO:0000256" key="7">
    <source>
        <dbReference type="RuleBase" id="RU366077"/>
    </source>
</evidence>
<keyword evidence="2 7" id="KW-0645">Protease</keyword>
<dbReference type="Pfam" id="PF01457">
    <property type="entry name" value="Peptidase_M8"/>
    <property type="match status" value="1"/>
</dbReference>
<dbReference type="InterPro" id="IPR001577">
    <property type="entry name" value="Peptidase_M8"/>
</dbReference>
<feature type="compositionally biased region" description="Low complexity" evidence="8">
    <location>
        <begin position="232"/>
        <end position="267"/>
    </location>
</feature>
<dbReference type="Gene3D" id="2.30.34.10">
    <property type="entry name" value="Leishmanolysin domain 4"/>
    <property type="match status" value="1"/>
</dbReference>
<dbReference type="GO" id="GO:0007155">
    <property type="term" value="P:cell adhesion"/>
    <property type="evidence" value="ECO:0007669"/>
    <property type="project" value="InterPro"/>
</dbReference>
<comment type="caution">
    <text evidence="10">The sequence shown here is derived from an EMBL/GenBank/DDBJ whole genome shotgun (WGS) entry which is preliminary data.</text>
</comment>
<proteinExistence type="inferred from homology"/>
<dbReference type="SUPFAM" id="SSF55486">
    <property type="entry name" value="Metalloproteases ('zincins'), catalytic domain"/>
    <property type="match status" value="1"/>
</dbReference>
<evidence type="ECO:0000313" key="10">
    <source>
        <dbReference type="EMBL" id="ORC90019.1"/>
    </source>
</evidence>
<keyword evidence="5 7" id="KW-0862">Zinc</keyword>
<protein>
    <recommendedName>
        <fullName evidence="7">Leishmanolysin-like peptidase</fullName>
        <ecNumber evidence="7">3.4.24.-</ecNumber>
    </recommendedName>
</protein>
<feature type="region of interest" description="Disordered" evidence="8">
    <location>
        <begin position="223"/>
        <end position="285"/>
    </location>
</feature>
<evidence type="ECO:0000256" key="5">
    <source>
        <dbReference type="ARBA" id="ARBA00022833"/>
    </source>
</evidence>
<dbReference type="GO" id="GO:0006508">
    <property type="term" value="P:proteolysis"/>
    <property type="evidence" value="ECO:0007669"/>
    <property type="project" value="UniProtKB-KW"/>
</dbReference>
<feature type="transmembrane region" description="Helical" evidence="9">
    <location>
        <begin position="290"/>
        <end position="311"/>
    </location>
</feature>
<keyword evidence="9" id="KW-0812">Transmembrane</keyword>
<keyword evidence="9" id="KW-0472">Membrane</keyword>
<keyword evidence="11" id="KW-1185">Reference proteome</keyword>
<dbReference type="EMBL" id="NBCO01000010">
    <property type="protein sequence ID" value="ORC90019.1"/>
    <property type="molecule type" value="Genomic_DNA"/>
</dbReference>
<dbReference type="GeneID" id="39984558"/>
<keyword evidence="6 7" id="KW-0482">Metalloprotease</keyword>
<evidence type="ECO:0000256" key="3">
    <source>
        <dbReference type="ARBA" id="ARBA00022723"/>
    </source>
</evidence>
<dbReference type="GO" id="GO:0004222">
    <property type="term" value="F:metalloendopeptidase activity"/>
    <property type="evidence" value="ECO:0007669"/>
    <property type="project" value="UniProtKB-UniRule"/>
</dbReference>
<dbReference type="OrthoDB" id="251630at2759"/>
<comment type="cofactor">
    <cofactor evidence="7">
        <name>Zn(2+)</name>
        <dbReference type="ChEBI" id="CHEBI:29105"/>
    </cofactor>
    <text evidence="7">Binds 1 zinc ion per subunit.</text>
</comment>
<accession>A0A1X0P0I8</accession>
<dbReference type="Gene3D" id="2.10.55.10">
    <property type="entry name" value="Leishmanolysin domain 3"/>
    <property type="match status" value="1"/>
</dbReference>
<dbReference type="GO" id="GO:0016020">
    <property type="term" value="C:membrane"/>
    <property type="evidence" value="ECO:0007669"/>
    <property type="project" value="InterPro"/>
</dbReference>
<evidence type="ECO:0000256" key="1">
    <source>
        <dbReference type="ARBA" id="ARBA00005860"/>
    </source>
</evidence>
<dbReference type="EC" id="3.4.24.-" evidence="7"/>
<sequence length="312" mass="33698">MSWGNQSICDLLEVESGQKLIDYFALFWKGNDKVILQCTSDRFALGIRSKTDLNDSPEGYEYVQNGTKEANDLMDNVSFIRPLKGTACEDGNESLMPGSLFGRDSRCLNVKEPAEFKENKGDTGSGVKVYGICAKVKCESGNKVSVLLKGENEKESWHDCSDGKKTFDVVAGSVFIGGKIECPKYEEVCIGLLEDEPPTDIKFYDGNKVTNGYEGDVIIVKEEKEEGNDQNSSSASAGSVGSSGSHDTAAAAATTTSQSSSNPNGTNLTEGQMKEKPNHTNDARRPDSSIMVISYMAPLALLMCVVGFVMVP</sequence>
<evidence type="ECO:0000256" key="8">
    <source>
        <dbReference type="SAM" id="MobiDB-lite"/>
    </source>
</evidence>
<keyword evidence="4 7" id="KW-0378">Hydrolase</keyword>
<keyword evidence="3 7" id="KW-0479">Metal-binding</keyword>
<gene>
    <name evidence="10" type="ORF">TM35_000102870</name>
</gene>
<dbReference type="GO" id="GO:0046872">
    <property type="term" value="F:metal ion binding"/>
    <property type="evidence" value="ECO:0007669"/>
    <property type="project" value="UniProtKB-KW"/>
</dbReference>